<evidence type="ECO:0000256" key="5">
    <source>
        <dbReference type="SAM" id="SignalP"/>
    </source>
</evidence>
<keyword evidence="7" id="KW-1185">Reference proteome</keyword>
<accession>A0A917BTY2</accession>
<comment type="caution">
    <text evidence="6">The sequence shown here is derived from an EMBL/GenBank/DDBJ whole genome shotgun (WGS) entry which is preliminary data.</text>
</comment>
<reference evidence="6" key="2">
    <citation type="submission" date="2020-09" db="EMBL/GenBank/DDBJ databases">
        <authorList>
            <person name="Sun Q."/>
            <person name="Zhou Y."/>
        </authorList>
    </citation>
    <scope>NUCLEOTIDE SEQUENCE</scope>
    <source>
        <strain evidence="6">CGMCC 1.16067</strain>
    </source>
</reference>
<gene>
    <name evidence="6" type="primary">modA</name>
    <name evidence="6" type="ORF">GCM10011519_30310</name>
</gene>
<sequence>MKPSITPRLWAPVLALAMGTSLAACGSGGDDEAGSGDDQTLTVLAAASLTESFTDLKKEFEADHEGVKVKLVFDSSAALAELAEQGAPGDVLATADKRTMDEAEANDGTGSDPQQFATNVVTLAVPSANPGKITSFADIAKPGVSYVVCVPSAPCGAASQTLLKSNKITAKPASEETDVKAVLAKVTANEADAGLVYATDVTSAGDDVKGIEVPGAAADPNTYWVAQTSNAKAKDLAGDWIDLMRGADGKKVLTAAGFGTS</sequence>
<evidence type="ECO:0000256" key="4">
    <source>
        <dbReference type="PIRSR" id="PIRSR004846-1"/>
    </source>
</evidence>
<dbReference type="PANTHER" id="PTHR30632">
    <property type="entry name" value="MOLYBDATE-BINDING PERIPLASMIC PROTEIN"/>
    <property type="match status" value="1"/>
</dbReference>
<evidence type="ECO:0000313" key="6">
    <source>
        <dbReference type="EMBL" id="GGF54336.1"/>
    </source>
</evidence>
<feature type="binding site" evidence="4">
    <location>
        <position position="48"/>
    </location>
    <ligand>
        <name>molybdate</name>
        <dbReference type="ChEBI" id="CHEBI:36264"/>
    </ligand>
</feature>
<keyword evidence="3 5" id="KW-0732">Signal</keyword>
<feature type="binding site" evidence="4">
    <location>
        <position position="179"/>
    </location>
    <ligand>
        <name>molybdate</name>
        <dbReference type="ChEBI" id="CHEBI:36264"/>
    </ligand>
</feature>
<dbReference type="NCBIfam" id="TIGR01256">
    <property type="entry name" value="modA"/>
    <property type="match status" value="1"/>
</dbReference>
<proteinExistence type="inferred from homology"/>
<dbReference type="GO" id="GO:0030973">
    <property type="term" value="F:molybdate ion binding"/>
    <property type="evidence" value="ECO:0007669"/>
    <property type="project" value="TreeGrafter"/>
</dbReference>
<dbReference type="PROSITE" id="PS51257">
    <property type="entry name" value="PROKAR_LIPOPROTEIN"/>
    <property type="match status" value="1"/>
</dbReference>
<evidence type="ECO:0000256" key="1">
    <source>
        <dbReference type="ARBA" id="ARBA00009175"/>
    </source>
</evidence>
<dbReference type="SUPFAM" id="SSF53850">
    <property type="entry name" value="Periplasmic binding protein-like II"/>
    <property type="match status" value="1"/>
</dbReference>
<reference evidence="6" key="1">
    <citation type="journal article" date="2014" name="Int. J. Syst. Evol. Microbiol.">
        <title>Complete genome sequence of Corynebacterium casei LMG S-19264T (=DSM 44701T), isolated from a smear-ripened cheese.</title>
        <authorList>
            <consortium name="US DOE Joint Genome Institute (JGI-PGF)"/>
            <person name="Walter F."/>
            <person name="Albersmeier A."/>
            <person name="Kalinowski J."/>
            <person name="Ruckert C."/>
        </authorList>
    </citation>
    <scope>NUCLEOTIDE SEQUENCE</scope>
    <source>
        <strain evidence="6">CGMCC 1.16067</strain>
    </source>
</reference>
<feature type="chain" id="PRO_5037067183" evidence="5">
    <location>
        <begin position="24"/>
        <end position="261"/>
    </location>
</feature>
<keyword evidence="4" id="KW-0500">Molybdenum</keyword>
<dbReference type="EMBL" id="BMKQ01000001">
    <property type="protein sequence ID" value="GGF54336.1"/>
    <property type="molecule type" value="Genomic_DNA"/>
</dbReference>
<dbReference type="RefSeq" id="WP_188780528.1">
    <property type="nucleotide sequence ID" value="NZ_BMKQ01000001.1"/>
</dbReference>
<dbReference type="Gene3D" id="3.40.190.10">
    <property type="entry name" value="Periplasmic binding protein-like II"/>
    <property type="match status" value="2"/>
</dbReference>
<protein>
    <submittedName>
        <fullName evidence="6">Molybdate-binding protein</fullName>
    </submittedName>
</protein>
<dbReference type="InterPro" id="IPR005950">
    <property type="entry name" value="ModA"/>
</dbReference>
<evidence type="ECO:0000256" key="2">
    <source>
        <dbReference type="ARBA" id="ARBA00022723"/>
    </source>
</evidence>
<dbReference type="Proteomes" id="UP000649179">
    <property type="component" value="Unassembled WGS sequence"/>
</dbReference>
<comment type="similarity">
    <text evidence="1">Belongs to the bacterial solute-binding protein ModA family.</text>
</comment>
<dbReference type="PIRSF" id="PIRSF004846">
    <property type="entry name" value="ModA"/>
    <property type="match status" value="1"/>
</dbReference>
<keyword evidence="2 4" id="KW-0479">Metal-binding</keyword>
<name>A0A917BTY2_9ACTN</name>
<dbReference type="GO" id="GO:0015689">
    <property type="term" value="P:molybdate ion transport"/>
    <property type="evidence" value="ECO:0007669"/>
    <property type="project" value="InterPro"/>
</dbReference>
<feature type="signal peptide" evidence="5">
    <location>
        <begin position="1"/>
        <end position="23"/>
    </location>
</feature>
<dbReference type="InterPro" id="IPR050682">
    <property type="entry name" value="ModA/WtpA"/>
</dbReference>
<dbReference type="PANTHER" id="PTHR30632:SF0">
    <property type="entry name" value="SULFATE-BINDING PROTEIN"/>
    <property type="match status" value="1"/>
</dbReference>
<dbReference type="AlphaFoldDB" id="A0A917BTY2"/>
<dbReference type="Pfam" id="PF13531">
    <property type="entry name" value="SBP_bac_11"/>
    <property type="match status" value="1"/>
</dbReference>
<organism evidence="6 7">
    <name type="scientific">Marmoricola endophyticus</name>
    <dbReference type="NCBI Taxonomy" id="2040280"/>
    <lineage>
        <taxon>Bacteria</taxon>
        <taxon>Bacillati</taxon>
        <taxon>Actinomycetota</taxon>
        <taxon>Actinomycetes</taxon>
        <taxon>Propionibacteriales</taxon>
        <taxon>Nocardioidaceae</taxon>
        <taxon>Marmoricola</taxon>
    </lineage>
</organism>
<evidence type="ECO:0000256" key="3">
    <source>
        <dbReference type="ARBA" id="ARBA00022729"/>
    </source>
</evidence>
<evidence type="ECO:0000313" key="7">
    <source>
        <dbReference type="Proteomes" id="UP000649179"/>
    </source>
</evidence>
<dbReference type="GO" id="GO:0046872">
    <property type="term" value="F:metal ion binding"/>
    <property type="evidence" value="ECO:0007669"/>
    <property type="project" value="UniProtKB-KW"/>
</dbReference>
<feature type="binding site" evidence="4">
    <location>
        <position position="197"/>
    </location>
    <ligand>
        <name>molybdate</name>
        <dbReference type="ChEBI" id="CHEBI:36264"/>
    </ligand>
</feature>
<feature type="binding site" evidence="4">
    <location>
        <position position="76"/>
    </location>
    <ligand>
        <name>molybdate</name>
        <dbReference type="ChEBI" id="CHEBI:36264"/>
    </ligand>
</feature>